<protein>
    <recommendedName>
        <fullName evidence="3">Zn(2)-C6 fungal-type domain-containing protein</fullName>
    </recommendedName>
</protein>
<gene>
    <name evidence="1" type="ORF">BP00DRAFT_451697</name>
</gene>
<accession>A0A2V5HUS6</accession>
<proteinExistence type="predicted"/>
<evidence type="ECO:0000313" key="1">
    <source>
        <dbReference type="EMBL" id="PYI25844.1"/>
    </source>
</evidence>
<evidence type="ECO:0008006" key="3">
    <source>
        <dbReference type="Google" id="ProtNLM"/>
    </source>
</evidence>
<organism evidence="1 2">
    <name type="scientific">Aspergillus indologenus CBS 114.80</name>
    <dbReference type="NCBI Taxonomy" id="1450541"/>
    <lineage>
        <taxon>Eukaryota</taxon>
        <taxon>Fungi</taxon>
        <taxon>Dikarya</taxon>
        <taxon>Ascomycota</taxon>
        <taxon>Pezizomycotina</taxon>
        <taxon>Eurotiomycetes</taxon>
        <taxon>Eurotiomycetidae</taxon>
        <taxon>Eurotiales</taxon>
        <taxon>Aspergillaceae</taxon>
        <taxon>Aspergillus</taxon>
        <taxon>Aspergillus subgen. Circumdati</taxon>
    </lineage>
</organism>
<keyword evidence="2" id="KW-1185">Reference proteome</keyword>
<dbReference type="AlphaFoldDB" id="A0A2V5HUS6"/>
<reference evidence="1 2" key="1">
    <citation type="submission" date="2018-02" db="EMBL/GenBank/DDBJ databases">
        <title>The genomes of Aspergillus section Nigri reveals drivers in fungal speciation.</title>
        <authorList>
            <consortium name="DOE Joint Genome Institute"/>
            <person name="Vesth T.C."/>
            <person name="Nybo J."/>
            <person name="Theobald S."/>
            <person name="Brandl J."/>
            <person name="Frisvad J.C."/>
            <person name="Nielsen K.F."/>
            <person name="Lyhne E.K."/>
            <person name="Kogle M.E."/>
            <person name="Kuo A."/>
            <person name="Riley R."/>
            <person name="Clum A."/>
            <person name="Nolan M."/>
            <person name="Lipzen A."/>
            <person name="Salamov A."/>
            <person name="Henrissat B."/>
            <person name="Wiebenga A."/>
            <person name="De vries R.P."/>
            <person name="Grigoriev I.V."/>
            <person name="Mortensen U.H."/>
            <person name="Andersen M.R."/>
            <person name="Baker S.E."/>
        </authorList>
    </citation>
    <scope>NUCLEOTIDE SEQUENCE [LARGE SCALE GENOMIC DNA]</scope>
    <source>
        <strain evidence="1 2">CBS 114.80</strain>
    </source>
</reference>
<dbReference type="Proteomes" id="UP000248817">
    <property type="component" value="Unassembled WGS sequence"/>
</dbReference>
<sequence>MATSTASAQSCVRCKGTVDTPCQTCQKPRAQCDPAPPKIRFRSVPRRRQTFDFAPNQTWVQSKKRRRLTYVDMTPHVARDRATFDTDECRNTRDASAFPLIQSLLHVSSANGMTVDLHPQQLRKNDTKQGCCSIVFLFGGAHKHAISIPNGHTGRIREEQISARAPARAANFTFRRCIPEPRGGLFATAFYPESGSVGTRITGYQQ</sequence>
<name>A0A2V5HUS6_9EURO</name>
<evidence type="ECO:0000313" key="2">
    <source>
        <dbReference type="Proteomes" id="UP000248817"/>
    </source>
</evidence>
<dbReference type="EMBL" id="KZ825622">
    <property type="protein sequence ID" value="PYI25844.1"/>
    <property type="molecule type" value="Genomic_DNA"/>
</dbReference>